<dbReference type="AlphaFoldDB" id="A0A3G2S5B7"/>
<dbReference type="GO" id="GO:0034727">
    <property type="term" value="P:piecemeal microautophagy of the nucleus"/>
    <property type="evidence" value="ECO:0007669"/>
    <property type="project" value="TreeGrafter"/>
</dbReference>
<dbReference type="GO" id="GO:0061709">
    <property type="term" value="P:reticulophagy"/>
    <property type="evidence" value="ECO:0007669"/>
    <property type="project" value="TreeGrafter"/>
</dbReference>
<evidence type="ECO:0000256" key="1">
    <source>
        <dbReference type="ARBA" id="ARBA00004184"/>
    </source>
</evidence>
<keyword evidence="5" id="KW-0963">Cytoplasm</keyword>
<feature type="compositionally biased region" description="Polar residues" evidence="10">
    <location>
        <begin position="39"/>
        <end position="48"/>
    </location>
</feature>
<evidence type="ECO:0000256" key="10">
    <source>
        <dbReference type="SAM" id="MobiDB-lite"/>
    </source>
</evidence>
<keyword evidence="7" id="KW-0472">Membrane</keyword>
<accession>A0A3G2S5B7</accession>
<dbReference type="GO" id="GO:0035091">
    <property type="term" value="F:phosphatidylinositol binding"/>
    <property type="evidence" value="ECO:0007669"/>
    <property type="project" value="InterPro"/>
</dbReference>
<dbReference type="CDD" id="cd06863">
    <property type="entry name" value="PX_Atg24p"/>
    <property type="match status" value="1"/>
</dbReference>
<dbReference type="GO" id="GO:0032456">
    <property type="term" value="P:endocytic recycling"/>
    <property type="evidence" value="ECO:0007669"/>
    <property type="project" value="TreeGrafter"/>
</dbReference>
<sequence>MTAEQDAEQLWLGELRVQIIDPRKETPGAQPQEDGDEAASTSTQGRSPTFVSYGVRAETTLPHFSRSHMVTRKRFQDFVFLHHTLVTDFPACIVPPLPDKHRIGYLTGDRFSVEFIMRRCMELQLFLERICRHPILQRAEIVQRFLESKEWHIDMHTHAGHRIASTSAADALPLPPPTSSGLLESVSDMFVNAFTRVRKPDPRFVAIKADLEGEEDRATQWERVLLRNRMHVSDLDDSCRREVAAFDELYAAHLGASTEDLTSDYHDVATAFEQLGELETGMTQDVQRTGQALHEFAELESRFTFRVLDDMLTMLRAKQTYITAHKTLLKHREAKQLDFEGLTDYLHSTVTERDRLANLGTPDGEPVHGNVRGKGMRGYMRHMVDRVWGVDEEQARIDRMQRLDGRIDELQDAVSQSHAQSQAFNQHVAKEHYIYELGRRREVQQSLKLYVDGHVDMYEQGVRMMDDLIRALESGTADPEELAGNDTTTTSV</sequence>
<feature type="domain" description="PX" evidence="11">
    <location>
        <begin position="31"/>
        <end position="153"/>
    </location>
</feature>
<comment type="subcellular location">
    <subcellularLocation>
        <location evidence="2">Cytoplasm</location>
    </subcellularLocation>
    <subcellularLocation>
        <location evidence="1">Endomembrane system</location>
        <topology evidence="1">Peripheral membrane protein</topology>
    </subcellularLocation>
</comment>
<evidence type="ECO:0000256" key="2">
    <source>
        <dbReference type="ARBA" id="ARBA00004496"/>
    </source>
</evidence>
<dbReference type="SUPFAM" id="SSF64268">
    <property type="entry name" value="PX domain"/>
    <property type="match status" value="1"/>
</dbReference>
<evidence type="ECO:0000256" key="9">
    <source>
        <dbReference type="ARBA" id="ARBA00041273"/>
    </source>
</evidence>
<comment type="similarity">
    <text evidence="3">Belongs to the sorting nexin family.</text>
</comment>
<dbReference type="PROSITE" id="PS50195">
    <property type="entry name" value="PX"/>
    <property type="match status" value="1"/>
</dbReference>
<dbReference type="GO" id="GO:0000422">
    <property type="term" value="P:autophagy of mitochondrion"/>
    <property type="evidence" value="ECO:0007669"/>
    <property type="project" value="TreeGrafter"/>
</dbReference>
<dbReference type="Pfam" id="PF00787">
    <property type="entry name" value="PX"/>
    <property type="match status" value="1"/>
</dbReference>
<dbReference type="Gene3D" id="3.30.1520.10">
    <property type="entry name" value="Phox-like domain"/>
    <property type="match status" value="1"/>
</dbReference>
<dbReference type="EMBL" id="CP033150">
    <property type="protein sequence ID" value="AYO42539.1"/>
    <property type="molecule type" value="Genomic_DNA"/>
</dbReference>
<dbReference type="OrthoDB" id="205639at2759"/>
<evidence type="ECO:0000256" key="8">
    <source>
        <dbReference type="ARBA" id="ARBA00040748"/>
    </source>
</evidence>
<evidence type="ECO:0000313" key="13">
    <source>
        <dbReference type="Proteomes" id="UP000269793"/>
    </source>
</evidence>
<evidence type="ECO:0000256" key="7">
    <source>
        <dbReference type="ARBA" id="ARBA00023136"/>
    </source>
</evidence>
<reference evidence="12 13" key="1">
    <citation type="submission" date="2018-10" db="EMBL/GenBank/DDBJ databases">
        <title>Complete genome sequence of Malassezia restricta CBS 7877.</title>
        <authorList>
            <person name="Morand S.C."/>
            <person name="Bertignac M."/>
            <person name="Iltis A."/>
            <person name="Kolder I."/>
            <person name="Pirovano W."/>
            <person name="Jourdain R."/>
            <person name="Clavaud C."/>
        </authorList>
    </citation>
    <scope>NUCLEOTIDE SEQUENCE [LARGE SCALE GENOMIC DNA]</scope>
    <source>
        <strain evidence="12 13">CBS 7877</strain>
    </source>
</reference>
<evidence type="ECO:0000259" key="11">
    <source>
        <dbReference type="PROSITE" id="PS50195"/>
    </source>
</evidence>
<feature type="region of interest" description="Disordered" evidence="10">
    <location>
        <begin position="19"/>
        <end position="48"/>
    </location>
</feature>
<dbReference type="Gene3D" id="1.20.1270.60">
    <property type="entry name" value="Arfaptin homology (AH) domain/BAR domain"/>
    <property type="match status" value="1"/>
</dbReference>
<dbReference type="GO" id="GO:0000407">
    <property type="term" value="C:phagophore assembly site"/>
    <property type="evidence" value="ECO:0007669"/>
    <property type="project" value="TreeGrafter"/>
</dbReference>
<dbReference type="PANTHER" id="PTHR45949">
    <property type="entry name" value="SORTING NEXIN-4"/>
    <property type="match status" value="1"/>
</dbReference>
<dbReference type="InterPro" id="IPR001683">
    <property type="entry name" value="PX_dom"/>
</dbReference>
<dbReference type="GO" id="GO:0005769">
    <property type="term" value="C:early endosome"/>
    <property type="evidence" value="ECO:0007669"/>
    <property type="project" value="TreeGrafter"/>
</dbReference>
<evidence type="ECO:0000313" key="12">
    <source>
        <dbReference type="EMBL" id="AYO42539.1"/>
    </source>
</evidence>
<keyword evidence="6" id="KW-0446">Lipid-binding</keyword>
<evidence type="ECO:0000256" key="3">
    <source>
        <dbReference type="ARBA" id="ARBA00010883"/>
    </source>
</evidence>
<gene>
    <name evidence="12" type="primary">SNX4</name>
    <name evidence="12" type="ORF">DNF11_1589</name>
</gene>
<evidence type="ECO:0000256" key="6">
    <source>
        <dbReference type="ARBA" id="ARBA00023121"/>
    </source>
</evidence>
<evidence type="ECO:0000256" key="5">
    <source>
        <dbReference type="ARBA" id="ARBA00022490"/>
    </source>
</evidence>
<keyword evidence="13" id="KW-1185">Reference proteome</keyword>
<dbReference type="VEuPathDB" id="FungiDB:DNF11_1589"/>
<keyword evidence="4" id="KW-0813">Transport</keyword>
<proteinExistence type="inferred from homology"/>
<name>A0A3G2S5B7_MALR7</name>
<organism evidence="12 13">
    <name type="scientific">Malassezia restricta (strain ATCC 96810 / NBRC 103918 / CBS 7877)</name>
    <name type="common">Seborrheic dermatitis infection agent</name>
    <dbReference type="NCBI Taxonomy" id="425264"/>
    <lineage>
        <taxon>Eukaryota</taxon>
        <taxon>Fungi</taxon>
        <taxon>Dikarya</taxon>
        <taxon>Basidiomycota</taxon>
        <taxon>Ustilaginomycotina</taxon>
        <taxon>Malasseziomycetes</taxon>
        <taxon>Malasseziales</taxon>
        <taxon>Malasseziaceae</taxon>
        <taxon>Malassezia</taxon>
    </lineage>
</organism>
<dbReference type="InterPro" id="IPR027267">
    <property type="entry name" value="AH/BAR_dom_sf"/>
</dbReference>
<dbReference type="InterPro" id="IPR036871">
    <property type="entry name" value="PX_dom_sf"/>
</dbReference>
<dbReference type="PANTHER" id="PTHR45949:SF2">
    <property type="entry name" value="SORTING NEXIN-4"/>
    <property type="match status" value="1"/>
</dbReference>
<dbReference type="STRING" id="425264.A0A3G2S5B7"/>
<protein>
    <recommendedName>
        <fullName evidence="8">Sorting nexin-4</fullName>
    </recommendedName>
    <alternativeName>
        <fullName evidence="9">Autophagy-related protein 24</fullName>
    </alternativeName>
</protein>
<dbReference type="Proteomes" id="UP000269793">
    <property type="component" value="Chromosome III"/>
</dbReference>
<dbReference type="SMART" id="SM00312">
    <property type="entry name" value="PX"/>
    <property type="match status" value="1"/>
</dbReference>
<evidence type="ECO:0000256" key="4">
    <source>
        <dbReference type="ARBA" id="ARBA00022448"/>
    </source>
</evidence>
<dbReference type="GO" id="GO:0015031">
    <property type="term" value="P:protein transport"/>
    <property type="evidence" value="ECO:0007669"/>
    <property type="project" value="TreeGrafter"/>
</dbReference>